<dbReference type="AlphaFoldDB" id="A0A4U0SPS4"/>
<evidence type="ECO:0000313" key="3">
    <source>
        <dbReference type="Proteomes" id="UP000305778"/>
    </source>
</evidence>
<name>A0A4U0SPS4_9ACTN</name>
<sequence length="122" mass="13502">MWADMAAVSRTSDPKSPRLDDHAVDGALRLLMYGLEKAQAERVVTKGAPRLEPEVVRTRPADAPTAVDLEDCMDDTQWLQYKLDGSLKNDVPGSHHHTKATVEYVHGAWKVSKLYVDQAGTC</sequence>
<feature type="region of interest" description="Disordered" evidence="1">
    <location>
        <begin position="1"/>
        <end position="21"/>
    </location>
</feature>
<evidence type="ECO:0000256" key="1">
    <source>
        <dbReference type="SAM" id="MobiDB-lite"/>
    </source>
</evidence>
<gene>
    <name evidence="2" type="ORF">FCI23_07085</name>
</gene>
<reference evidence="2 3" key="1">
    <citation type="submission" date="2019-04" db="EMBL/GenBank/DDBJ databases">
        <title>Streptomyces oryziradicis sp. nov., a novel actinomycete isolated from rhizosphere soil of rice (Oryza sativa L.).</title>
        <authorList>
            <person name="Li C."/>
        </authorList>
    </citation>
    <scope>NUCLEOTIDE SEQUENCE [LARGE SCALE GENOMIC DNA]</scope>
    <source>
        <strain evidence="2 3">NEAU-C40</strain>
    </source>
</reference>
<dbReference type="EMBL" id="SUMC01000005">
    <property type="protein sequence ID" value="TKA12070.1"/>
    <property type="molecule type" value="Genomic_DNA"/>
</dbReference>
<evidence type="ECO:0000313" key="2">
    <source>
        <dbReference type="EMBL" id="TKA12070.1"/>
    </source>
</evidence>
<proteinExistence type="predicted"/>
<keyword evidence="3" id="KW-1185">Reference proteome</keyword>
<protein>
    <submittedName>
        <fullName evidence="2">Uncharacterized protein</fullName>
    </submittedName>
</protein>
<dbReference type="OrthoDB" id="3621142at2"/>
<comment type="caution">
    <text evidence="2">The sequence shown here is derived from an EMBL/GenBank/DDBJ whole genome shotgun (WGS) entry which is preliminary data.</text>
</comment>
<organism evidence="2 3">
    <name type="scientific">Actinacidiphila oryziradicis</name>
    <dbReference type="NCBI Taxonomy" id="2571141"/>
    <lineage>
        <taxon>Bacteria</taxon>
        <taxon>Bacillati</taxon>
        <taxon>Actinomycetota</taxon>
        <taxon>Actinomycetes</taxon>
        <taxon>Kitasatosporales</taxon>
        <taxon>Streptomycetaceae</taxon>
        <taxon>Actinacidiphila</taxon>
    </lineage>
</organism>
<accession>A0A4U0SPS4</accession>
<dbReference type="Proteomes" id="UP000305778">
    <property type="component" value="Unassembled WGS sequence"/>
</dbReference>
<feature type="compositionally biased region" description="Basic and acidic residues" evidence="1">
    <location>
        <begin position="12"/>
        <end position="21"/>
    </location>
</feature>